<keyword evidence="3" id="KW-1185">Reference proteome</keyword>
<feature type="compositionally biased region" description="Polar residues" evidence="1">
    <location>
        <begin position="54"/>
        <end position="66"/>
    </location>
</feature>
<dbReference type="AlphaFoldDB" id="A0A9P5UCZ8"/>
<feature type="compositionally biased region" description="Acidic residues" evidence="1">
    <location>
        <begin position="113"/>
        <end position="127"/>
    </location>
</feature>
<proteinExistence type="predicted"/>
<reference evidence="2" key="1">
    <citation type="submission" date="2020-11" db="EMBL/GenBank/DDBJ databases">
        <authorList>
            <consortium name="DOE Joint Genome Institute"/>
            <person name="Ahrendt S."/>
            <person name="Riley R."/>
            <person name="Andreopoulos W."/>
            <person name="Labutti K."/>
            <person name="Pangilinan J."/>
            <person name="Ruiz-Duenas F.J."/>
            <person name="Barrasa J.M."/>
            <person name="Sanchez-Garcia M."/>
            <person name="Camarero S."/>
            <person name="Miyauchi S."/>
            <person name="Serrano A."/>
            <person name="Linde D."/>
            <person name="Babiker R."/>
            <person name="Drula E."/>
            <person name="Ayuso-Fernandez I."/>
            <person name="Pacheco R."/>
            <person name="Padilla G."/>
            <person name="Ferreira P."/>
            <person name="Barriuso J."/>
            <person name="Kellner H."/>
            <person name="Castanera R."/>
            <person name="Alfaro M."/>
            <person name="Ramirez L."/>
            <person name="Pisabarro A.G."/>
            <person name="Kuo A."/>
            <person name="Tritt A."/>
            <person name="Lipzen A."/>
            <person name="He G."/>
            <person name="Yan M."/>
            <person name="Ng V."/>
            <person name="Cullen D."/>
            <person name="Martin F."/>
            <person name="Rosso M.-N."/>
            <person name="Henrissat B."/>
            <person name="Hibbett D."/>
            <person name="Martinez A.T."/>
            <person name="Grigoriev I.V."/>
        </authorList>
    </citation>
    <scope>NUCLEOTIDE SEQUENCE</scope>
    <source>
        <strain evidence="2">AH 40177</strain>
    </source>
</reference>
<organism evidence="2 3">
    <name type="scientific">Rhodocollybia butyracea</name>
    <dbReference type="NCBI Taxonomy" id="206335"/>
    <lineage>
        <taxon>Eukaryota</taxon>
        <taxon>Fungi</taxon>
        <taxon>Dikarya</taxon>
        <taxon>Basidiomycota</taxon>
        <taxon>Agaricomycotina</taxon>
        <taxon>Agaricomycetes</taxon>
        <taxon>Agaricomycetidae</taxon>
        <taxon>Agaricales</taxon>
        <taxon>Marasmiineae</taxon>
        <taxon>Omphalotaceae</taxon>
        <taxon>Rhodocollybia</taxon>
    </lineage>
</organism>
<evidence type="ECO:0000313" key="3">
    <source>
        <dbReference type="Proteomes" id="UP000772434"/>
    </source>
</evidence>
<feature type="region of interest" description="Disordered" evidence="1">
    <location>
        <begin position="54"/>
        <end position="142"/>
    </location>
</feature>
<evidence type="ECO:0000256" key="1">
    <source>
        <dbReference type="SAM" id="MobiDB-lite"/>
    </source>
</evidence>
<dbReference type="EMBL" id="JADNRY010000012">
    <property type="protein sequence ID" value="KAF9074656.1"/>
    <property type="molecule type" value="Genomic_DNA"/>
</dbReference>
<evidence type="ECO:0000313" key="2">
    <source>
        <dbReference type="EMBL" id="KAF9074656.1"/>
    </source>
</evidence>
<accession>A0A9P5UCZ8</accession>
<dbReference type="Proteomes" id="UP000772434">
    <property type="component" value="Unassembled WGS sequence"/>
</dbReference>
<comment type="caution">
    <text evidence="2">The sequence shown here is derived from an EMBL/GenBank/DDBJ whole genome shotgun (WGS) entry which is preliminary data.</text>
</comment>
<sequence length="181" mass="19637">MIFEALSKEFGLSVGEVSGVYKELGDLEKTKRVLAKILRPSDISLGAPRASSKLSIQKAPWSSPSSKKFVRSQSVAPSSSVSNFPPTPTRLFLSASKSSKRKVASSPSRPCEPFDDDNDADESDELLEVTRSKKRAKPTGLAAKPDFKKAKIAAEEQWTPESRLDSLTRSIELILRSGGLG</sequence>
<name>A0A9P5UCZ8_9AGAR</name>
<dbReference type="OrthoDB" id="3133596at2759"/>
<gene>
    <name evidence="2" type="ORF">BDP27DRAFT_1316609</name>
</gene>
<feature type="compositionally biased region" description="Low complexity" evidence="1">
    <location>
        <begin position="71"/>
        <end position="82"/>
    </location>
</feature>
<protein>
    <submittedName>
        <fullName evidence="2">Uncharacterized protein</fullName>
    </submittedName>
</protein>